<comment type="caution">
    <text evidence="2">The sequence shown here is derived from an EMBL/GenBank/DDBJ whole genome shotgun (WGS) entry which is preliminary data.</text>
</comment>
<organism evidence="2 3">
    <name type="scientific">Pontibacillus halophilus JSM 076056 = DSM 19796</name>
    <dbReference type="NCBI Taxonomy" id="1385510"/>
    <lineage>
        <taxon>Bacteria</taxon>
        <taxon>Bacillati</taxon>
        <taxon>Bacillota</taxon>
        <taxon>Bacilli</taxon>
        <taxon>Bacillales</taxon>
        <taxon>Bacillaceae</taxon>
        <taxon>Pontibacillus</taxon>
    </lineage>
</organism>
<keyword evidence="1" id="KW-1133">Transmembrane helix</keyword>
<gene>
    <name evidence="2" type="ORF">N781_03060</name>
</gene>
<dbReference type="eggNOG" id="ENOG50337HC">
    <property type="taxonomic scope" value="Bacteria"/>
</dbReference>
<keyword evidence="1" id="KW-0472">Membrane</keyword>
<reference evidence="2 3" key="1">
    <citation type="submission" date="2013-08" db="EMBL/GenBank/DDBJ databases">
        <authorList>
            <person name="Huang J."/>
            <person name="Wang G."/>
        </authorList>
    </citation>
    <scope>NUCLEOTIDE SEQUENCE [LARGE SCALE GENOMIC DNA]</scope>
    <source>
        <strain evidence="2 3">JSM 076056</strain>
    </source>
</reference>
<name>A0A0A5GFR7_9BACI</name>
<sequence>MKYVKVFLFSSILFGVAMGLLFTLLGEDGVSSGIVAGLFFGLFMTVVLGITDFVSGKKLGGKGSKGVHQQDDLSLHVGIEDAFERCKQSLTLLKDVEIKEENKQEGSLVAHTGATWKTFGEVVNIQLREEDFTVTHIHIESRPLAKQTLIDYGKNYENVKTIRDSLEPKANTELSSS</sequence>
<dbReference type="EMBL" id="AVPE01000008">
    <property type="protein sequence ID" value="KGX92081.1"/>
    <property type="molecule type" value="Genomic_DNA"/>
</dbReference>
<dbReference type="AlphaFoldDB" id="A0A0A5GFR7"/>
<evidence type="ECO:0000313" key="3">
    <source>
        <dbReference type="Proteomes" id="UP000030528"/>
    </source>
</evidence>
<dbReference type="Proteomes" id="UP000030528">
    <property type="component" value="Unassembled WGS sequence"/>
</dbReference>
<accession>A0A0A5GFR7</accession>
<protein>
    <submittedName>
        <fullName evidence="2">Uncharacterized protein</fullName>
    </submittedName>
</protein>
<evidence type="ECO:0000256" key="1">
    <source>
        <dbReference type="SAM" id="Phobius"/>
    </source>
</evidence>
<dbReference type="OrthoDB" id="2840289at2"/>
<keyword evidence="3" id="KW-1185">Reference proteome</keyword>
<evidence type="ECO:0000313" key="2">
    <source>
        <dbReference type="EMBL" id="KGX92081.1"/>
    </source>
</evidence>
<keyword evidence="1" id="KW-0812">Transmembrane</keyword>
<proteinExistence type="predicted"/>
<feature type="transmembrane region" description="Helical" evidence="1">
    <location>
        <begin position="7"/>
        <end position="26"/>
    </location>
</feature>
<feature type="transmembrane region" description="Helical" evidence="1">
    <location>
        <begin position="32"/>
        <end position="55"/>
    </location>
</feature>
<dbReference type="RefSeq" id="WP_026799313.1">
    <property type="nucleotide sequence ID" value="NZ_AULI01000002.1"/>
</dbReference>